<sequence>MAKIEPDRSTPHKPHIDGKTTIYRDCAKTAAQSENQRNDVGTSTFFRRVAL</sequence>
<accession>A0ACC6PDT2</accession>
<dbReference type="EMBL" id="JBBKAR010000037">
    <property type="protein sequence ID" value="MEJ8305067.1"/>
    <property type="molecule type" value="Genomic_DNA"/>
</dbReference>
<evidence type="ECO:0000313" key="1">
    <source>
        <dbReference type="EMBL" id="MEJ8305067.1"/>
    </source>
</evidence>
<reference evidence="1" key="1">
    <citation type="submission" date="2024-03" db="EMBL/GenBank/DDBJ databases">
        <title>Whole genome sequecning of epiphytes from Marcgravia umbellata leaves.</title>
        <authorList>
            <person name="Kumar G."/>
            <person name="Savka M.A."/>
        </authorList>
    </citation>
    <scope>NUCLEOTIDE SEQUENCE</scope>
    <source>
        <strain evidence="1">RIT_BL5</strain>
    </source>
</reference>
<gene>
    <name evidence="1" type="ORF">WKI47_14265</name>
</gene>
<keyword evidence="2" id="KW-1185">Reference proteome</keyword>
<protein>
    <submittedName>
        <fullName evidence="1">Uncharacterized protein</fullName>
    </submittedName>
</protein>
<comment type="caution">
    <text evidence="1">The sequence shown here is derived from an EMBL/GenBank/DDBJ whole genome shotgun (WGS) entry which is preliminary data.</text>
</comment>
<evidence type="ECO:0000313" key="2">
    <source>
        <dbReference type="Proteomes" id="UP001380953"/>
    </source>
</evidence>
<proteinExistence type="predicted"/>
<name>A0ACC6PDT2_9BACL</name>
<dbReference type="Proteomes" id="UP001380953">
    <property type="component" value="Unassembled WGS sequence"/>
</dbReference>
<organism evidence="1 2">
    <name type="scientific">Saccharibacillus sacchari</name>
    <dbReference type="NCBI Taxonomy" id="456493"/>
    <lineage>
        <taxon>Bacteria</taxon>
        <taxon>Bacillati</taxon>
        <taxon>Bacillota</taxon>
        <taxon>Bacilli</taxon>
        <taxon>Bacillales</taxon>
        <taxon>Paenibacillaceae</taxon>
        <taxon>Saccharibacillus</taxon>
    </lineage>
</organism>